<dbReference type="OrthoDB" id="310895at2759"/>
<dbReference type="InterPro" id="IPR050740">
    <property type="entry name" value="Aldehyde_DH_Superfamily"/>
</dbReference>
<evidence type="ECO:0000256" key="1">
    <source>
        <dbReference type="ARBA" id="ARBA00023002"/>
    </source>
</evidence>
<dbReference type="KEGG" id="apuu:APUU_10027S"/>
<accession>A0A7R8AF81</accession>
<gene>
    <name evidence="3" type="ORF">APUU_10027S</name>
</gene>
<dbReference type="AlphaFoldDB" id="A0A7R8AF81"/>
<dbReference type="InterPro" id="IPR016163">
    <property type="entry name" value="Ald_DH_C"/>
</dbReference>
<dbReference type="InterPro" id="IPR016162">
    <property type="entry name" value="Ald_DH_N"/>
</dbReference>
<keyword evidence="4" id="KW-1185">Reference proteome</keyword>
<evidence type="ECO:0000313" key="4">
    <source>
        <dbReference type="Proteomes" id="UP000654913"/>
    </source>
</evidence>
<sequence length="138" mass="14844">MEGIEVLAGGERQGSLGNFLKSTVLLNPDLASKVYTEEIFGPVLCVRTFKTEEEAIALANDTQFGLGATIYTADIARALRVSQEVEAGTLGINTGFVPNKLSPFRGWKQSGIGREGGPDGLKSYLQSKTIHINMALNR</sequence>
<dbReference type="Proteomes" id="UP000654913">
    <property type="component" value="Chromosome 1"/>
</dbReference>
<dbReference type="EMBL" id="AP024443">
    <property type="protein sequence ID" value="BCS17199.1"/>
    <property type="molecule type" value="Genomic_DNA"/>
</dbReference>
<dbReference type="InterPro" id="IPR015590">
    <property type="entry name" value="Aldehyde_DH_dom"/>
</dbReference>
<feature type="domain" description="Aldehyde dehydrogenase" evidence="2">
    <location>
        <begin position="2"/>
        <end position="130"/>
    </location>
</feature>
<reference evidence="3" key="2">
    <citation type="submission" date="2021-02" db="EMBL/GenBank/DDBJ databases">
        <title>Aspergillus puulaauensis MK2 genome sequence.</title>
        <authorList>
            <person name="Futagami T."/>
            <person name="Mori K."/>
            <person name="Kadooka C."/>
            <person name="Tanaka T."/>
        </authorList>
    </citation>
    <scope>NUCLEOTIDE SEQUENCE</scope>
    <source>
        <strain evidence="3">MK2</strain>
    </source>
</reference>
<dbReference type="Gene3D" id="3.40.309.10">
    <property type="entry name" value="Aldehyde Dehydrogenase, Chain A, domain 2"/>
    <property type="match status" value="1"/>
</dbReference>
<organism evidence="3 4">
    <name type="scientific">Aspergillus puulaauensis</name>
    <dbReference type="NCBI Taxonomy" id="1220207"/>
    <lineage>
        <taxon>Eukaryota</taxon>
        <taxon>Fungi</taxon>
        <taxon>Dikarya</taxon>
        <taxon>Ascomycota</taxon>
        <taxon>Pezizomycotina</taxon>
        <taxon>Eurotiomycetes</taxon>
        <taxon>Eurotiomycetidae</taxon>
        <taxon>Eurotiales</taxon>
        <taxon>Aspergillaceae</taxon>
        <taxon>Aspergillus</taxon>
    </lineage>
</organism>
<dbReference type="GO" id="GO:0009450">
    <property type="term" value="P:gamma-aminobutyric acid catabolic process"/>
    <property type="evidence" value="ECO:0007669"/>
    <property type="project" value="TreeGrafter"/>
</dbReference>
<proteinExistence type="predicted"/>
<keyword evidence="1" id="KW-0560">Oxidoreductase</keyword>
<dbReference type="InterPro" id="IPR016161">
    <property type="entry name" value="Ald_DH/histidinol_DH"/>
</dbReference>
<dbReference type="Gene3D" id="3.40.605.10">
    <property type="entry name" value="Aldehyde Dehydrogenase, Chain A, domain 1"/>
    <property type="match status" value="1"/>
</dbReference>
<name>A0A7R8AF81_9EURO</name>
<evidence type="ECO:0000313" key="3">
    <source>
        <dbReference type="EMBL" id="BCS17199.1"/>
    </source>
</evidence>
<dbReference type="PANTHER" id="PTHR43353:SF5">
    <property type="entry name" value="SUCCINATE-SEMIALDEHYDE DEHYDROGENASE, MITOCHONDRIAL"/>
    <property type="match status" value="1"/>
</dbReference>
<dbReference type="SUPFAM" id="SSF53720">
    <property type="entry name" value="ALDH-like"/>
    <property type="match status" value="1"/>
</dbReference>
<dbReference type="PANTHER" id="PTHR43353">
    <property type="entry name" value="SUCCINATE-SEMIALDEHYDE DEHYDROGENASE, MITOCHONDRIAL"/>
    <property type="match status" value="1"/>
</dbReference>
<dbReference type="RefSeq" id="XP_041549393.1">
    <property type="nucleotide sequence ID" value="XM_041698929.1"/>
</dbReference>
<reference evidence="3" key="1">
    <citation type="submission" date="2021-01" db="EMBL/GenBank/DDBJ databases">
        <authorList>
            <consortium name="Aspergillus puulaauensis MK2 genome sequencing consortium"/>
            <person name="Kazuki M."/>
            <person name="Futagami T."/>
        </authorList>
    </citation>
    <scope>NUCLEOTIDE SEQUENCE</scope>
    <source>
        <strain evidence="3">MK2</strain>
    </source>
</reference>
<dbReference type="GeneID" id="64967204"/>
<protein>
    <recommendedName>
        <fullName evidence="2">Aldehyde dehydrogenase domain-containing protein</fullName>
    </recommendedName>
</protein>
<dbReference type="GO" id="GO:0004777">
    <property type="term" value="F:succinate-semialdehyde dehydrogenase (NAD+) activity"/>
    <property type="evidence" value="ECO:0007669"/>
    <property type="project" value="TreeGrafter"/>
</dbReference>
<evidence type="ECO:0000259" key="2">
    <source>
        <dbReference type="Pfam" id="PF00171"/>
    </source>
</evidence>
<dbReference type="Pfam" id="PF00171">
    <property type="entry name" value="Aldedh"/>
    <property type="match status" value="1"/>
</dbReference>